<reference evidence="1" key="2">
    <citation type="submission" date="2018-08" db="UniProtKB">
        <authorList>
            <consortium name="EnsemblPlants"/>
        </authorList>
    </citation>
    <scope>IDENTIFICATION</scope>
    <source>
        <strain evidence="1">Yugu1</strain>
    </source>
</reference>
<protein>
    <submittedName>
        <fullName evidence="1">Uncharacterized protein</fullName>
    </submittedName>
</protein>
<evidence type="ECO:0000313" key="2">
    <source>
        <dbReference type="Proteomes" id="UP000004995"/>
    </source>
</evidence>
<evidence type="ECO:0000313" key="1">
    <source>
        <dbReference type="EnsemblPlants" id="KQK95188"/>
    </source>
</evidence>
<organism evidence="1 2">
    <name type="scientific">Setaria italica</name>
    <name type="common">Foxtail millet</name>
    <name type="synonym">Panicum italicum</name>
    <dbReference type="NCBI Taxonomy" id="4555"/>
    <lineage>
        <taxon>Eukaryota</taxon>
        <taxon>Viridiplantae</taxon>
        <taxon>Streptophyta</taxon>
        <taxon>Embryophyta</taxon>
        <taxon>Tracheophyta</taxon>
        <taxon>Spermatophyta</taxon>
        <taxon>Magnoliopsida</taxon>
        <taxon>Liliopsida</taxon>
        <taxon>Poales</taxon>
        <taxon>Poaceae</taxon>
        <taxon>PACMAD clade</taxon>
        <taxon>Panicoideae</taxon>
        <taxon>Panicodae</taxon>
        <taxon>Paniceae</taxon>
        <taxon>Cenchrinae</taxon>
        <taxon>Setaria</taxon>
    </lineage>
</organism>
<dbReference type="EnsemblPlants" id="KQK95188">
    <property type="protein sequence ID" value="KQK95188"/>
    <property type="gene ID" value="SETIT_028608mg"/>
</dbReference>
<dbReference type="EMBL" id="AGNK02005095">
    <property type="status" value="NOT_ANNOTATED_CDS"/>
    <property type="molecule type" value="Genomic_DNA"/>
</dbReference>
<dbReference type="Proteomes" id="UP000004995">
    <property type="component" value="Unassembled WGS sequence"/>
</dbReference>
<sequence length="43" mass="4829">MMTKGKTQNNKILTNSLTFIYWVSATKLVHVRECSLLTGNTGK</sequence>
<proteinExistence type="predicted"/>
<keyword evidence="2" id="KW-1185">Reference proteome</keyword>
<reference evidence="2" key="1">
    <citation type="journal article" date="2012" name="Nat. Biotechnol.">
        <title>Reference genome sequence of the model plant Setaria.</title>
        <authorList>
            <person name="Bennetzen J.L."/>
            <person name="Schmutz J."/>
            <person name="Wang H."/>
            <person name="Percifield R."/>
            <person name="Hawkins J."/>
            <person name="Pontaroli A.C."/>
            <person name="Estep M."/>
            <person name="Feng L."/>
            <person name="Vaughn J.N."/>
            <person name="Grimwood J."/>
            <person name="Jenkins J."/>
            <person name="Barry K."/>
            <person name="Lindquist E."/>
            <person name="Hellsten U."/>
            <person name="Deshpande S."/>
            <person name="Wang X."/>
            <person name="Wu X."/>
            <person name="Mitros T."/>
            <person name="Triplett J."/>
            <person name="Yang X."/>
            <person name="Ye C.Y."/>
            <person name="Mauro-Herrera M."/>
            <person name="Wang L."/>
            <person name="Li P."/>
            <person name="Sharma M."/>
            <person name="Sharma R."/>
            <person name="Ronald P.C."/>
            <person name="Panaud O."/>
            <person name="Kellogg E.A."/>
            <person name="Brutnell T.P."/>
            <person name="Doust A.N."/>
            <person name="Tuskan G.A."/>
            <person name="Rokhsar D."/>
            <person name="Devos K.M."/>
        </authorList>
    </citation>
    <scope>NUCLEOTIDE SEQUENCE [LARGE SCALE GENOMIC DNA]</scope>
    <source>
        <strain evidence="2">cv. Yugu1</strain>
    </source>
</reference>
<dbReference type="InParanoid" id="K3ZPS8"/>
<name>K3ZPS8_SETIT</name>
<dbReference type="HOGENOM" id="CLU_3243148_0_0_1"/>
<dbReference type="AlphaFoldDB" id="K3ZPS8"/>
<dbReference type="Gramene" id="KQK95188">
    <property type="protein sequence ID" value="KQK95188"/>
    <property type="gene ID" value="SETIT_028608mg"/>
</dbReference>
<accession>K3ZPS8</accession>